<dbReference type="SUPFAM" id="SSF52540">
    <property type="entry name" value="P-loop containing nucleoside triphosphate hydrolases"/>
    <property type="match status" value="1"/>
</dbReference>
<protein>
    <submittedName>
        <fullName evidence="5">AAA family ATPase</fullName>
    </submittedName>
</protein>
<dbReference type="InterPro" id="IPR005158">
    <property type="entry name" value="BTAD"/>
</dbReference>
<dbReference type="Proteomes" id="UP000477750">
    <property type="component" value="Unassembled WGS sequence"/>
</dbReference>
<dbReference type="PRINTS" id="PR00364">
    <property type="entry name" value="DISEASERSIST"/>
</dbReference>
<sequence>MTSGPGALAVIRAMRPFDLVWSRELLDDVVVAIGPSFSCRASPGGSARYSVAAVNLSTGTDSFHAVVPHRVICGRLHGAGAGRPLLGRSKGQGRLARMRVLLLGSFDIRDDKDQPVELAGARLRALVARLAFEAGREVSADSLIDAIWEDDAASSNALQALVSRVRKAIGADKVTRGAAGYRLDVEPGDVDLVRFERLAETGRRSGDLAALREAEALWRGPALADLLDYRFAQNEAVRLERLRAETTRDRLALEVATGTDVLAELEPLAASHALDERWQALLMRALYTTGRPAEALDVFERTRERLADELGADPSSELSELHLKILRQSAAPAERPVRRSNLKSQLTSFVGREDDLAALAEAVAQARLVTVTGPGGAGKTRLAVETAARIAADGAAPDGVWFVELASTTDGTDVAPAVLRAIGAREAGLLEPSARDAASRLEEYFTGQNALLVLDNCEHQLDGVADLVSRILGACPGLRVLATSREALAIGGERLYPIPPLAVSEEDPESSPAVRLFCERAAAVRPGFRLDASNTGAVVEICRRLDGLPLAVELAAARMRALDAAQIAARLDDRFALLAGSDRTAPARHRTLSAVIAWSWDLLSDAERTLAMHMAVYPAGLALDRIDDLDALAGLVDKSLVDRDGERYRMLETIRSYAVARLEESGQAEAVADAMAKACLELAERADAELRTAAQIDAMARLTAEHGNLVTVIGRAVATADIETGLRMVAALFWYWHLLGSPSEFRHWTEAVLAVPAEIPAPLLPAARILEGTVATGQYGFSAGDAAIREGLALGEGLDDDAPGRFLLSMGPAFLADTSPVDERGLQGFELGTALLIAAASGSMVSGLEGAEPADRAEAVFAELGERWGLASALRIKAERLGWQGDLKGSEEAVAEAARLLDELGTRGDASEAYGELAWRHAQNGAFEQAWEALDRGIALAEDAREPYREAYVRWFRVPVLVAEGRYEEALAELPAAERSLDGAISLGERIRVMSVALADLVPLLQGERPTRGIAGLRREYIEGAAVADLAIASRVAAAIALADGDAALAARRLGFGRAMLGIDDGRGYDAALRTEERARETLGDKAFQEEYDRGAALGRADAFELLTGKP</sequence>
<dbReference type="SUPFAM" id="SSF48452">
    <property type="entry name" value="TPR-like"/>
    <property type="match status" value="2"/>
</dbReference>
<dbReference type="Gene3D" id="1.25.40.10">
    <property type="entry name" value="Tetratricopeptide repeat domain"/>
    <property type="match status" value="2"/>
</dbReference>
<evidence type="ECO:0000313" key="5">
    <source>
        <dbReference type="EMBL" id="MQM26589.1"/>
    </source>
</evidence>
<reference evidence="5 6" key="1">
    <citation type="submission" date="2019-10" db="EMBL/GenBank/DDBJ databases">
        <title>Glycomyces albidus sp. nov., a novel actinomycete isolated from rhizosphere soil of wheat (Triticum aestivum L.).</title>
        <authorList>
            <person name="Qian L."/>
        </authorList>
    </citation>
    <scope>NUCLEOTIDE SEQUENCE [LARGE SCALE GENOMIC DNA]</scope>
    <source>
        <strain evidence="5 6">NEAU-7082</strain>
    </source>
</reference>
<proteinExistence type="inferred from homology"/>
<dbReference type="GO" id="GO:0006355">
    <property type="term" value="P:regulation of DNA-templated transcription"/>
    <property type="evidence" value="ECO:0007669"/>
    <property type="project" value="InterPro"/>
</dbReference>
<comment type="caution">
    <text evidence="5">The sequence shown here is derived from an EMBL/GenBank/DDBJ whole genome shotgun (WGS) entry which is preliminary data.</text>
</comment>
<gene>
    <name evidence="5" type="ORF">GFD30_13540</name>
</gene>
<dbReference type="InterPro" id="IPR027417">
    <property type="entry name" value="P-loop_NTPase"/>
</dbReference>
<dbReference type="PANTHER" id="PTHR47691">
    <property type="entry name" value="REGULATOR-RELATED"/>
    <property type="match status" value="1"/>
</dbReference>
<dbReference type="InterPro" id="IPR001867">
    <property type="entry name" value="OmpR/PhoB-type_DNA-bd"/>
</dbReference>
<dbReference type="GO" id="GO:0000160">
    <property type="term" value="P:phosphorelay signal transduction system"/>
    <property type="evidence" value="ECO:0007669"/>
    <property type="project" value="InterPro"/>
</dbReference>
<dbReference type="CDD" id="cd15831">
    <property type="entry name" value="BTAD"/>
    <property type="match status" value="1"/>
</dbReference>
<accession>A0A6L5GA37</accession>
<name>A0A6L5GA37_9ACTN</name>
<feature type="domain" description="Bacterial transcriptional activator" evidence="4">
    <location>
        <begin position="190"/>
        <end position="326"/>
    </location>
</feature>
<dbReference type="GO" id="GO:0003677">
    <property type="term" value="F:DNA binding"/>
    <property type="evidence" value="ECO:0007669"/>
    <property type="project" value="UniProtKB-KW"/>
</dbReference>
<dbReference type="GO" id="GO:0016887">
    <property type="term" value="F:ATP hydrolysis activity"/>
    <property type="evidence" value="ECO:0007669"/>
    <property type="project" value="InterPro"/>
</dbReference>
<evidence type="ECO:0000256" key="2">
    <source>
        <dbReference type="ARBA" id="ARBA00023125"/>
    </source>
</evidence>
<organism evidence="5 6">
    <name type="scientific">Glycomyces albidus</name>
    <dbReference type="NCBI Taxonomy" id="2656774"/>
    <lineage>
        <taxon>Bacteria</taxon>
        <taxon>Bacillati</taxon>
        <taxon>Actinomycetota</taxon>
        <taxon>Actinomycetes</taxon>
        <taxon>Glycomycetales</taxon>
        <taxon>Glycomycetaceae</taxon>
        <taxon>Glycomyces</taxon>
    </lineage>
</organism>
<keyword evidence="6" id="KW-1185">Reference proteome</keyword>
<dbReference type="SMART" id="SM01043">
    <property type="entry name" value="BTAD"/>
    <property type="match status" value="1"/>
</dbReference>
<comment type="similarity">
    <text evidence="1">Belongs to the AfsR/DnrI/RedD regulatory family.</text>
</comment>
<dbReference type="Pfam" id="PF03704">
    <property type="entry name" value="BTAD"/>
    <property type="match status" value="1"/>
</dbReference>
<feature type="domain" description="OmpR/PhoB-type" evidence="3">
    <location>
        <begin position="113"/>
        <end position="183"/>
    </location>
</feature>
<dbReference type="InterPro" id="IPR036388">
    <property type="entry name" value="WH-like_DNA-bd_sf"/>
</dbReference>
<evidence type="ECO:0000259" key="3">
    <source>
        <dbReference type="SMART" id="SM00862"/>
    </source>
</evidence>
<dbReference type="Pfam" id="PF13401">
    <property type="entry name" value="AAA_22"/>
    <property type="match status" value="1"/>
</dbReference>
<dbReference type="PANTHER" id="PTHR47691:SF3">
    <property type="entry name" value="HTH-TYPE TRANSCRIPTIONAL REGULATOR RV0890C-RELATED"/>
    <property type="match status" value="1"/>
</dbReference>
<evidence type="ECO:0000256" key="1">
    <source>
        <dbReference type="ARBA" id="ARBA00005820"/>
    </source>
</evidence>
<dbReference type="Gene3D" id="1.10.10.10">
    <property type="entry name" value="Winged helix-like DNA-binding domain superfamily/Winged helix DNA-binding domain"/>
    <property type="match status" value="1"/>
</dbReference>
<dbReference type="AlphaFoldDB" id="A0A6L5GA37"/>
<dbReference type="Pfam" id="PF00486">
    <property type="entry name" value="Trans_reg_C"/>
    <property type="match status" value="1"/>
</dbReference>
<evidence type="ECO:0000313" key="6">
    <source>
        <dbReference type="Proteomes" id="UP000477750"/>
    </source>
</evidence>
<dbReference type="InterPro" id="IPR049945">
    <property type="entry name" value="AAA_22"/>
</dbReference>
<evidence type="ECO:0000259" key="4">
    <source>
        <dbReference type="SMART" id="SM01043"/>
    </source>
</evidence>
<dbReference type="EMBL" id="WIAO01000015">
    <property type="protein sequence ID" value="MQM26589.1"/>
    <property type="molecule type" value="Genomic_DNA"/>
</dbReference>
<dbReference type="InterPro" id="IPR016032">
    <property type="entry name" value="Sig_transdc_resp-reg_C-effctor"/>
</dbReference>
<dbReference type="InterPro" id="IPR011990">
    <property type="entry name" value="TPR-like_helical_dom_sf"/>
</dbReference>
<keyword evidence="2" id="KW-0238">DNA-binding</keyword>
<dbReference type="SMART" id="SM00862">
    <property type="entry name" value="Trans_reg_C"/>
    <property type="match status" value="1"/>
</dbReference>
<dbReference type="SUPFAM" id="SSF46894">
    <property type="entry name" value="C-terminal effector domain of the bipartite response regulators"/>
    <property type="match status" value="1"/>
</dbReference>